<proteinExistence type="predicted"/>
<protein>
    <submittedName>
        <fullName evidence="2">Uncharacterized protein</fullName>
    </submittedName>
</protein>
<gene>
    <name evidence="2" type="ORF">RM445_25505</name>
</gene>
<accession>A0ABU2NFY8</accession>
<keyword evidence="3" id="KW-1185">Reference proteome</keyword>
<evidence type="ECO:0000313" key="3">
    <source>
        <dbReference type="Proteomes" id="UP001183202"/>
    </source>
</evidence>
<feature type="region of interest" description="Disordered" evidence="1">
    <location>
        <begin position="127"/>
        <end position="177"/>
    </location>
</feature>
<comment type="caution">
    <text evidence="2">The sequence shown here is derived from an EMBL/GenBank/DDBJ whole genome shotgun (WGS) entry which is preliminary data.</text>
</comment>
<dbReference type="EMBL" id="JAVREJ010000022">
    <property type="protein sequence ID" value="MDT0352882.1"/>
    <property type="molecule type" value="Genomic_DNA"/>
</dbReference>
<reference evidence="3" key="1">
    <citation type="submission" date="2023-07" db="EMBL/GenBank/DDBJ databases">
        <title>30 novel species of actinomycetes from the DSMZ collection.</title>
        <authorList>
            <person name="Nouioui I."/>
        </authorList>
    </citation>
    <scope>NUCLEOTIDE SEQUENCE [LARGE SCALE GENOMIC DNA]</scope>
    <source>
        <strain evidence="3">DSM 45834</strain>
    </source>
</reference>
<evidence type="ECO:0000256" key="1">
    <source>
        <dbReference type="SAM" id="MobiDB-lite"/>
    </source>
</evidence>
<feature type="compositionally biased region" description="Basic and acidic residues" evidence="1">
    <location>
        <begin position="145"/>
        <end position="160"/>
    </location>
</feature>
<name>A0ABU2NFY8_9PSEU</name>
<sequence>MAGRLVSELDVPVAVWRAAMCHAGRQDGVRVRTFLVPLSLLDPGDPPRQMVFAVRTDPPPDPAAQKLGLLHWWRVDDLNMPFDRWLAALHHVARQGNVRVKTFLVPPSSAAGVGTSDQLVYAVWADSTDPMHNPRGARRPVLGRASDDTSGHRPGNEVDRSPATNGPDGAAGDKARR</sequence>
<dbReference type="RefSeq" id="WP_311559381.1">
    <property type="nucleotide sequence ID" value="NZ_JAVREJ010000022.1"/>
</dbReference>
<organism evidence="2 3">
    <name type="scientific">Pseudonocardia charpentierae</name>
    <dbReference type="NCBI Taxonomy" id="3075545"/>
    <lineage>
        <taxon>Bacteria</taxon>
        <taxon>Bacillati</taxon>
        <taxon>Actinomycetota</taxon>
        <taxon>Actinomycetes</taxon>
        <taxon>Pseudonocardiales</taxon>
        <taxon>Pseudonocardiaceae</taxon>
        <taxon>Pseudonocardia</taxon>
    </lineage>
</organism>
<evidence type="ECO:0000313" key="2">
    <source>
        <dbReference type="EMBL" id="MDT0352882.1"/>
    </source>
</evidence>
<dbReference type="Proteomes" id="UP001183202">
    <property type="component" value="Unassembled WGS sequence"/>
</dbReference>